<dbReference type="InterPro" id="IPR011766">
    <property type="entry name" value="TPP_enzyme_TPP-bd"/>
</dbReference>
<dbReference type="Pfam" id="PF00205">
    <property type="entry name" value="TPP_enzyme_M"/>
    <property type="match status" value="1"/>
</dbReference>
<dbReference type="EMBL" id="NEMB01000003">
    <property type="protein sequence ID" value="PQQ65647.1"/>
    <property type="molecule type" value="Genomic_DNA"/>
</dbReference>
<dbReference type="FunFam" id="3.40.50.970:FF:000007">
    <property type="entry name" value="Acetolactate synthase"/>
    <property type="match status" value="1"/>
</dbReference>
<feature type="domain" description="Thiamine pyrophosphate enzyme central" evidence="5">
    <location>
        <begin position="196"/>
        <end position="330"/>
    </location>
</feature>
<evidence type="ECO:0000256" key="3">
    <source>
        <dbReference type="ARBA" id="ARBA00023052"/>
    </source>
</evidence>
<dbReference type="GO" id="GO:0050660">
    <property type="term" value="F:flavin adenine dinucleotide binding"/>
    <property type="evidence" value="ECO:0007669"/>
    <property type="project" value="TreeGrafter"/>
</dbReference>
<feature type="domain" description="Thiamine pyrophosphate enzyme TPP-binding" evidence="6">
    <location>
        <begin position="396"/>
        <end position="543"/>
    </location>
</feature>
<dbReference type="CDD" id="cd02004">
    <property type="entry name" value="TPP_BZL_OCoD_HPCL"/>
    <property type="match status" value="1"/>
</dbReference>
<dbReference type="PANTHER" id="PTHR18968">
    <property type="entry name" value="THIAMINE PYROPHOSPHATE ENZYMES"/>
    <property type="match status" value="1"/>
</dbReference>
<evidence type="ECO:0000256" key="4">
    <source>
        <dbReference type="RuleBase" id="RU362132"/>
    </source>
</evidence>
<comment type="similarity">
    <text evidence="2 4">Belongs to the TPP enzyme family.</text>
</comment>
<dbReference type="GO" id="GO:0003984">
    <property type="term" value="F:acetolactate synthase activity"/>
    <property type="evidence" value="ECO:0007669"/>
    <property type="project" value="TreeGrafter"/>
</dbReference>
<protein>
    <recommendedName>
        <fullName evidence="10">Acetolactate synthase-1/2/3 large subunit</fullName>
    </recommendedName>
</protein>
<dbReference type="GO" id="GO:0030976">
    <property type="term" value="F:thiamine pyrophosphate binding"/>
    <property type="evidence" value="ECO:0007669"/>
    <property type="project" value="InterPro"/>
</dbReference>
<dbReference type="SUPFAM" id="SSF52467">
    <property type="entry name" value="DHS-like NAD/FAD-binding domain"/>
    <property type="match status" value="1"/>
</dbReference>
<dbReference type="OrthoDB" id="4494979at2"/>
<dbReference type="InterPro" id="IPR012000">
    <property type="entry name" value="Thiamin_PyroP_enz_cen_dom"/>
</dbReference>
<dbReference type="InterPro" id="IPR029061">
    <property type="entry name" value="THDP-binding"/>
</dbReference>
<feature type="domain" description="Thiamine pyrophosphate enzyme N-terminal TPP-binding" evidence="7">
    <location>
        <begin position="5"/>
        <end position="120"/>
    </location>
</feature>
<dbReference type="Gene3D" id="3.40.50.1220">
    <property type="entry name" value="TPP-binding domain"/>
    <property type="match status" value="1"/>
</dbReference>
<dbReference type="InterPro" id="IPR029035">
    <property type="entry name" value="DHS-like_NAD/FAD-binding_dom"/>
</dbReference>
<dbReference type="Proteomes" id="UP000239720">
    <property type="component" value="Unassembled WGS sequence"/>
</dbReference>
<reference evidence="8 9" key="1">
    <citation type="journal article" date="2018" name="Syst. Appl. Microbiol.">
        <title>Characterization and high-quality draft genome sequence of Herbivorax saccincola A7, an anaerobic, alkaliphilic, thermophilic, cellulolytic, and xylanolytic bacterium.</title>
        <authorList>
            <person name="Aikawa S."/>
            <person name="Baramee S."/>
            <person name="Sermsathanaswadi J."/>
            <person name="Thianheng P."/>
            <person name="Tachaapaikoon C."/>
            <person name="Shikata A."/>
            <person name="Waeonukul R."/>
            <person name="Pason P."/>
            <person name="Ratanakhanokchai K."/>
            <person name="Kosugi A."/>
        </authorList>
    </citation>
    <scope>NUCLEOTIDE SEQUENCE [LARGE SCALE GENOMIC DNA]</scope>
    <source>
        <strain evidence="8 9">A7</strain>
    </source>
</reference>
<dbReference type="GO" id="GO:0000287">
    <property type="term" value="F:magnesium ion binding"/>
    <property type="evidence" value="ECO:0007669"/>
    <property type="project" value="InterPro"/>
</dbReference>
<dbReference type="RefSeq" id="WP_105367493.1">
    <property type="nucleotide sequence ID" value="NZ_NEMB01000003.1"/>
</dbReference>
<evidence type="ECO:0000313" key="8">
    <source>
        <dbReference type="EMBL" id="PQQ65647.1"/>
    </source>
</evidence>
<evidence type="ECO:0000259" key="6">
    <source>
        <dbReference type="Pfam" id="PF02775"/>
    </source>
</evidence>
<dbReference type="Gene3D" id="3.40.50.970">
    <property type="match status" value="2"/>
</dbReference>
<evidence type="ECO:0008006" key="10">
    <source>
        <dbReference type="Google" id="ProtNLM"/>
    </source>
</evidence>
<comment type="cofactor">
    <cofactor evidence="1">
        <name>thiamine diphosphate</name>
        <dbReference type="ChEBI" id="CHEBI:58937"/>
    </cofactor>
</comment>
<dbReference type="Pfam" id="PF02775">
    <property type="entry name" value="TPP_enzyme_C"/>
    <property type="match status" value="1"/>
</dbReference>
<evidence type="ECO:0000259" key="7">
    <source>
        <dbReference type="Pfam" id="PF02776"/>
    </source>
</evidence>
<evidence type="ECO:0000256" key="2">
    <source>
        <dbReference type="ARBA" id="ARBA00007812"/>
    </source>
</evidence>
<sequence>MSKITGGELLVLALRKNNIKNVFGLVGNHVSPIFVHAQKHGLDIIDVRHEQAAIHMADGWSQVTRNIGVAIVTGGPGFTNSITGIVKAYMANTPILVIVGSTVPQQRDVGGLQDIDQIGMIREYTKWSASVFDTGRIPEYISIAMKKAVSGLRGPVVLEIPINILKNSIDEEEVNWPENNTIISKSSPNRETLDIILNTIVDAEKPLIIAGDEIYYGHSENELVKFVETTGIPIVTVNKARGCIPDSHSLCFRNGRVLEAGPQLYALHEADVIINVGLNIDYQMGLAKLPFFRAGQKFINICRDEYYNSRITSKPALTVIAEPGETLSALCTLIKEKNIVLKSYSSWIDKLKENDADYWENISSQAGNERIHPINIIRGIMEYIDDDDIVVLDGSNAMFWGSLLFSFNKPGRLIIGPDGTLGPMGCGIPLALAAKLANPDKKVILYTGDGSFGFNAIEMDTAVRLNIPITVIVHNDLAWGFCKSTQQVLYGEQNVSSCDLGIRPYEKMVEALGGYGEFVGRNDRIIPAIKNAIDSGKPACINVLVDYDLFAPGAIMFNESLKAMK</sequence>
<gene>
    <name evidence="8" type="ORF">B9R14_01920</name>
</gene>
<dbReference type="CDD" id="cd07035">
    <property type="entry name" value="TPP_PYR_POX_like"/>
    <property type="match status" value="1"/>
</dbReference>
<dbReference type="PANTHER" id="PTHR18968:SF166">
    <property type="entry name" value="2-HYDROXYACYL-COA LYASE 2"/>
    <property type="match status" value="1"/>
</dbReference>
<dbReference type="InterPro" id="IPR012001">
    <property type="entry name" value="Thiamin_PyroP_enz_TPP-bd_dom"/>
</dbReference>
<evidence type="ECO:0000256" key="1">
    <source>
        <dbReference type="ARBA" id="ARBA00001964"/>
    </source>
</evidence>
<evidence type="ECO:0000313" key="9">
    <source>
        <dbReference type="Proteomes" id="UP000239720"/>
    </source>
</evidence>
<dbReference type="Pfam" id="PF02776">
    <property type="entry name" value="TPP_enzyme_N"/>
    <property type="match status" value="1"/>
</dbReference>
<proteinExistence type="inferred from homology"/>
<keyword evidence="3 4" id="KW-0786">Thiamine pyrophosphate</keyword>
<accession>A0A2S8R777</accession>
<evidence type="ECO:0000259" key="5">
    <source>
        <dbReference type="Pfam" id="PF00205"/>
    </source>
</evidence>
<dbReference type="SUPFAM" id="SSF52518">
    <property type="entry name" value="Thiamin diphosphate-binding fold (THDP-binding)"/>
    <property type="match status" value="2"/>
</dbReference>
<dbReference type="InterPro" id="IPR045229">
    <property type="entry name" value="TPP_enz"/>
</dbReference>
<dbReference type="GO" id="GO:0005948">
    <property type="term" value="C:acetolactate synthase complex"/>
    <property type="evidence" value="ECO:0007669"/>
    <property type="project" value="TreeGrafter"/>
</dbReference>
<organism evidence="8 9">
    <name type="scientific">Acetivibrio saccincola</name>
    <dbReference type="NCBI Taxonomy" id="1677857"/>
    <lineage>
        <taxon>Bacteria</taxon>
        <taxon>Bacillati</taxon>
        <taxon>Bacillota</taxon>
        <taxon>Clostridia</taxon>
        <taxon>Eubacteriales</taxon>
        <taxon>Oscillospiraceae</taxon>
        <taxon>Acetivibrio</taxon>
    </lineage>
</organism>
<comment type="caution">
    <text evidence="8">The sequence shown here is derived from an EMBL/GenBank/DDBJ whole genome shotgun (WGS) entry which is preliminary data.</text>
</comment>
<dbReference type="GO" id="GO:0009097">
    <property type="term" value="P:isoleucine biosynthetic process"/>
    <property type="evidence" value="ECO:0007669"/>
    <property type="project" value="TreeGrafter"/>
</dbReference>
<dbReference type="AlphaFoldDB" id="A0A2S8R777"/>
<dbReference type="GO" id="GO:0009099">
    <property type="term" value="P:L-valine biosynthetic process"/>
    <property type="evidence" value="ECO:0007669"/>
    <property type="project" value="TreeGrafter"/>
</dbReference>
<name>A0A2S8R777_9FIRM</name>